<dbReference type="Pfam" id="PF04136">
    <property type="entry name" value="COG3_N"/>
    <property type="match status" value="1"/>
</dbReference>
<feature type="domain" description="Conserved oligomeric Golgi complex subunit 3 N-terminal" evidence="9">
    <location>
        <begin position="111"/>
        <end position="252"/>
    </location>
</feature>
<name>A0A8K0FXF6_IGNLU</name>
<dbReference type="InterPro" id="IPR048320">
    <property type="entry name" value="COG3_N"/>
</dbReference>
<evidence type="ECO:0000313" key="11">
    <source>
        <dbReference type="EMBL" id="KAF2883800.1"/>
    </source>
</evidence>
<dbReference type="AlphaFoldDB" id="A0A8K0FXF6"/>
<protein>
    <recommendedName>
        <fullName evidence="3">Conserved oligomeric Golgi complex subunit 3</fullName>
    </recommendedName>
    <alternativeName>
        <fullName evidence="8">Component of oligomeric Golgi complex 3</fullName>
    </alternativeName>
</protein>
<evidence type="ECO:0000256" key="8">
    <source>
        <dbReference type="ARBA" id="ARBA00031339"/>
    </source>
</evidence>
<keyword evidence="7" id="KW-0472">Membrane</keyword>
<dbReference type="GO" id="GO:0000139">
    <property type="term" value="C:Golgi membrane"/>
    <property type="evidence" value="ECO:0007669"/>
    <property type="project" value="UniProtKB-SubCell"/>
</dbReference>
<comment type="subcellular location">
    <subcellularLocation>
        <location evidence="1">Golgi apparatus membrane</location>
        <topology evidence="1">Peripheral membrane protein</topology>
    </subcellularLocation>
</comment>
<comment type="similarity">
    <text evidence="2">Belongs to the COG3 family.</text>
</comment>
<dbReference type="InterPro" id="IPR048685">
    <property type="entry name" value="COG3_C"/>
</dbReference>
<dbReference type="GO" id="GO:0006886">
    <property type="term" value="P:intracellular protein transport"/>
    <property type="evidence" value="ECO:0007669"/>
    <property type="project" value="InterPro"/>
</dbReference>
<dbReference type="OrthoDB" id="296793at2759"/>
<evidence type="ECO:0000256" key="5">
    <source>
        <dbReference type="ARBA" id="ARBA00022927"/>
    </source>
</evidence>
<keyword evidence="5" id="KW-0653">Protein transport</keyword>
<sequence>MERTIPKDVQKSKEEIKEQRIQENIANWQSGDTPLTSLSEAQLDLLYQIKDIIDEQYSQISKVEDSSYEDKFTNGESIEMPILNTNHDYIKWMVKVENEMKSENLNEYLIFYDKLKEQSSECEALFGNAETTLKAVEHLHQEYQEVTAKTDSLHNLSEQLMKYQKQLKDKKSNIKERLYYFRLFHSLSDNINHFSNNVSNEVFMETLDKIDECMDYLREHPNFKETRNYIAKYENLLSKAVILIRRYFNDIIVNATKQVTDPDNKANLLSSDGTADSLNTGESAFALYYGKFQSAAIKVKPIINHIEGKLEKHNSYKQLLSDCQQTYFAQRSPVMTDAVAKALMELKNKHKNDHSVLFRSAALFIMQVCQDEATCFKYFFVEYSSQLNEYFGILCQSLYDMLRPCLIGIYHLEVLTELCGIFRKEMLNDHIQSNETLDRFTEIIRQLLQDMEERLVFRTHIFFQNDLMSYQPSPGDLAYPEKLEQMENIAEEISEYRTESRSSIVSIESQEVANINTSQLGQFRSYTGNSPADLHGMWYPTVKRTLVCLSRLYFCLDREIFQGLAQEALSICVETIAKAQSQIAVKKSPIDGRLFQIKHLLILREQIAPFQVDFTVKEVSLDFSNIKTAAVGLIQNRNKLFTFSSNNALLEFLLEGTPRVKEYLIDSRKEIDKQLKASCEAFISHATLLLVGNMLQWIQKAENCLRVSKQHQENITPLREQDFSRPQIIAGIISIAQRNIKSKIPEIQKSMQLYLANRETEFILFRPIKNSVINAFIQVEHILTTAKYTVEDQIMIGCPTPEQMNVLICSVSLTAEQEN</sequence>
<dbReference type="Proteomes" id="UP000801492">
    <property type="component" value="Unassembled WGS sequence"/>
</dbReference>
<organism evidence="11 12">
    <name type="scientific">Ignelater luminosus</name>
    <name type="common">Cucubano</name>
    <name type="synonym">Pyrophorus luminosus</name>
    <dbReference type="NCBI Taxonomy" id="2038154"/>
    <lineage>
        <taxon>Eukaryota</taxon>
        <taxon>Metazoa</taxon>
        <taxon>Ecdysozoa</taxon>
        <taxon>Arthropoda</taxon>
        <taxon>Hexapoda</taxon>
        <taxon>Insecta</taxon>
        <taxon>Pterygota</taxon>
        <taxon>Neoptera</taxon>
        <taxon>Endopterygota</taxon>
        <taxon>Coleoptera</taxon>
        <taxon>Polyphaga</taxon>
        <taxon>Elateriformia</taxon>
        <taxon>Elateroidea</taxon>
        <taxon>Elateridae</taxon>
        <taxon>Agrypninae</taxon>
        <taxon>Pyrophorini</taxon>
        <taxon>Ignelater</taxon>
    </lineage>
</organism>
<gene>
    <name evidence="11" type="ORF">ILUMI_22386</name>
</gene>
<dbReference type="InterPro" id="IPR007265">
    <property type="entry name" value="COG_su3"/>
</dbReference>
<dbReference type="PANTHER" id="PTHR13302">
    <property type="entry name" value="CONSERVED OLIGOMERIC GOLGI COMPLEX COMPONENT 3"/>
    <property type="match status" value="1"/>
</dbReference>
<dbReference type="Pfam" id="PF20671">
    <property type="entry name" value="COG3_C"/>
    <property type="match status" value="1"/>
</dbReference>
<dbReference type="SUPFAM" id="SSF74788">
    <property type="entry name" value="Cullin repeat-like"/>
    <property type="match status" value="1"/>
</dbReference>
<comment type="caution">
    <text evidence="11">The sequence shown here is derived from an EMBL/GenBank/DDBJ whole genome shotgun (WGS) entry which is preliminary data.</text>
</comment>
<evidence type="ECO:0000259" key="9">
    <source>
        <dbReference type="Pfam" id="PF04136"/>
    </source>
</evidence>
<feature type="domain" description="Conserved oligomeric Golgi complex subunit 3 C-terminal" evidence="10">
    <location>
        <begin position="285"/>
        <end position="626"/>
    </location>
</feature>
<dbReference type="EMBL" id="VTPC01090290">
    <property type="protein sequence ID" value="KAF2883800.1"/>
    <property type="molecule type" value="Genomic_DNA"/>
</dbReference>
<dbReference type="GO" id="GO:0007030">
    <property type="term" value="P:Golgi organization"/>
    <property type="evidence" value="ECO:0007669"/>
    <property type="project" value="TreeGrafter"/>
</dbReference>
<dbReference type="GO" id="GO:0005801">
    <property type="term" value="C:cis-Golgi network"/>
    <property type="evidence" value="ECO:0007669"/>
    <property type="project" value="InterPro"/>
</dbReference>
<dbReference type="InterPro" id="IPR016159">
    <property type="entry name" value="Cullin_repeat-like_dom_sf"/>
</dbReference>
<dbReference type="PANTHER" id="PTHR13302:SF8">
    <property type="entry name" value="CONSERVED OLIGOMERIC GOLGI COMPLEX SUBUNIT 3"/>
    <property type="match status" value="1"/>
</dbReference>
<accession>A0A8K0FXF6</accession>
<dbReference type="GO" id="GO:0017119">
    <property type="term" value="C:Golgi transport complex"/>
    <property type="evidence" value="ECO:0007669"/>
    <property type="project" value="TreeGrafter"/>
</dbReference>
<evidence type="ECO:0000259" key="10">
    <source>
        <dbReference type="Pfam" id="PF20671"/>
    </source>
</evidence>
<evidence type="ECO:0000313" key="12">
    <source>
        <dbReference type="Proteomes" id="UP000801492"/>
    </source>
</evidence>
<evidence type="ECO:0000256" key="7">
    <source>
        <dbReference type="ARBA" id="ARBA00023136"/>
    </source>
</evidence>
<keyword evidence="4" id="KW-0813">Transport</keyword>
<keyword evidence="6" id="KW-0333">Golgi apparatus</keyword>
<evidence type="ECO:0000256" key="4">
    <source>
        <dbReference type="ARBA" id="ARBA00022448"/>
    </source>
</evidence>
<evidence type="ECO:0000256" key="6">
    <source>
        <dbReference type="ARBA" id="ARBA00023034"/>
    </source>
</evidence>
<proteinExistence type="inferred from homology"/>
<reference evidence="11" key="1">
    <citation type="submission" date="2019-08" db="EMBL/GenBank/DDBJ databases">
        <title>The genome of the North American firefly Photinus pyralis.</title>
        <authorList>
            <consortium name="Photinus pyralis genome working group"/>
            <person name="Fallon T.R."/>
            <person name="Sander Lower S.E."/>
            <person name="Weng J.-K."/>
        </authorList>
    </citation>
    <scope>NUCLEOTIDE SEQUENCE</scope>
    <source>
        <strain evidence="11">TRF0915ILg1</strain>
        <tissue evidence="11">Whole body</tissue>
    </source>
</reference>
<evidence type="ECO:0000256" key="3">
    <source>
        <dbReference type="ARBA" id="ARBA00020976"/>
    </source>
</evidence>
<evidence type="ECO:0000256" key="1">
    <source>
        <dbReference type="ARBA" id="ARBA00004395"/>
    </source>
</evidence>
<keyword evidence="12" id="KW-1185">Reference proteome</keyword>
<evidence type="ECO:0000256" key="2">
    <source>
        <dbReference type="ARBA" id="ARBA00009936"/>
    </source>
</evidence>
<dbReference type="GO" id="GO:0006891">
    <property type="term" value="P:intra-Golgi vesicle-mediated transport"/>
    <property type="evidence" value="ECO:0007669"/>
    <property type="project" value="TreeGrafter"/>
</dbReference>